<dbReference type="AlphaFoldDB" id="A0A8A1UXS7"/>
<reference evidence="3" key="2">
    <citation type="submission" date="2020-01" db="EMBL/GenBank/DDBJ databases">
        <authorList>
            <person name="Algora L."/>
            <person name="Schniete J.K."/>
            <person name="MacFadyen A."/>
            <person name="Hoskisson P.A."/>
            <person name="Hunter I.S."/>
            <person name="Herron P.R."/>
        </authorList>
    </citation>
    <scope>NUCLEOTIDE SEQUENCE</scope>
    <source>
        <strain evidence="3">ATCC 10970</strain>
    </source>
</reference>
<sequence>MSLAMNTADREAFLAGAHVAVLGIGAPDGPPLLVPVWYAYRPGGEIVVLTGRKSVKARRIRAAGRLGLCVQRETAPYKYVSVEGPVTAFEDRVDAAERAALAHRYLPPETARAYLAATADQLTTDVTVRMRPERWRTADFASFATAFS</sequence>
<keyword evidence="1" id="KW-0560">Oxidoreductase</keyword>
<reference evidence="3" key="1">
    <citation type="submission" date="2012-12" db="EMBL/GenBank/DDBJ databases">
        <authorList>
            <person name="Pethick F.E."/>
            <person name="MacFadyen A.C."/>
            <person name="Tang Z."/>
            <person name="Sangal V."/>
            <person name="Tze-Tze L."/>
            <person name="Chu J."/>
            <person name="Guo M."/>
            <person name="Kirby R."/>
            <person name="Hoskisson P.A."/>
            <person name="Herron P.R."/>
            <person name="Hunter I.S."/>
        </authorList>
    </citation>
    <scope>NUCLEOTIDE SEQUENCE</scope>
    <source>
        <strain evidence="3">ATCC 10970</strain>
    </source>
</reference>
<dbReference type="PANTHER" id="PTHR35176:SF6">
    <property type="entry name" value="HEME OXYGENASE HI_0854-RELATED"/>
    <property type="match status" value="1"/>
</dbReference>
<dbReference type="Pfam" id="PF01243">
    <property type="entry name" value="PNPOx_N"/>
    <property type="match status" value="1"/>
</dbReference>
<protein>
    <submittedName>
        <fullName evidence="3">Pyridoxamine 5'-phosphate oxidase</fullName>
    </submittedName>
</protein>
<dbReference type="EMBL" id="CP048261">
    <property type="protein sequence ID" value="QST84930.1"/>
    <property type="molecule type" value="Genomic_DNA"/>
</dbReference>
<dbReference type="SUPFAM" id="SSF50475">
    <property type="entry name" value="FMN-binding split barrel"/>
    <property type="match status" value="1"/>
</dbReference>
<dbReference type="RefSeq" id="WP_030182010.1">
    <property type="nucleotide sequence ID" value="NZ_CP048261.1"/>
</dbReference>
<evidence type="ECO:0000256" key="1">
    <source>
        <dbReference type="ARBA" id="ARBA00023002"/>
    </source>
</evidence>
<evidence type="ECO:0000313" key="4">
    <source>
        <dbReference type="Proteomes" id="UP000011074"/>
    </source>
</evidence>
<dbReference type="InterPro" id="IPR011576">
    <property type="entry name" value="Pyridox_Oxase_N"/>
</dbReference>
<dbReference type="InterPro" id="IPR012349">
    <property type="entry name" value="Split_barrel_FMN-bd"/>
</dbReference>
<dbReference type="PANTHER" id="PTHR35176">
    <property type="entry name" value="HEME OXYGENASE HI_0854-RELATED"/>
    <property type="match status" value="1"/>
</dbReference>
<evidence type="ECO:0000259" key="2">
    <source>
        <dbReference type="Pfam" id="PF01243"/>
    </source>
</evidence>
<dbReference type="GO" id="GO:0005829">
    <property type="term" value="C:cytosol"/>
    <property type="evidence" value="ECO:0007669"/>
    <property type="project" value="TreeGrafter"/>
</dbReference>
<reference evidence="3" key="3">
    <citation type="journal article" date="2021" name="bioRxiv">
        <title>Bilateral symmetry of linear streptomycete chromosomes.</title>
        <authorList>
            <person name="Algora-Gallardo L."/>
            <person name="Schniete J.K."/>
            <person name="Mark D.R."/>
            <person name="Hunter I.S."/>
            <person name="Herron P.R."/>
        </authorList>
    </citation>
    <scope>NUCLEOTIDE SEQUENCE</scope>
    <source>
        <strain evidence="3">ATCC 10970</strain>
    </source>
</reference>
<dbReference type="GeneID" id="66859601"/>
<name>A0A8A1UXS7_STRR1</name>
<evidence type="ECO:0000313" key="3">
    <source>
        <dbReference type="EMBL" id="QST84930.1"/>
    </source>
</evidence>
<dbReference type="Gene3D" id="2.30.110.10">
    <property type="entry name" value="Electron Transport, Fmn-binding Protein, Chain A"/>
    <property type="match status" value="1"/>
</dbReference>
<dbReference type="GO" id="GO:0070967">
    <property type="term" value="F:coenzyme F420 binding"/>
    <property type="evidence" value="ECO:0007669"/>
    <property type="project" value="TreeGrafter"/>
</dbReference>
<gene>
    <name evidence="3" type="ORF">SRIM_036495</name>
</gene>
<organism evidence="3 4">
    <name type="scientific">Streptomyces rimosus subsp. rimosus (strain ATCC 10970 / DSM 40260 / JCM 4667 / NRRL 2234)</name>
    <dbReference type="NCBI Taxonomy" id="1265868"/>
    <lineage>
        <taxon>Bacteria</taxon>
        <taxon>Bacillati</taxon>
        <taxon>Actinomycetota</taxon>
        <taxon>Actinomycetes</taxon>
        <taxon>Kitasatosporales</taxon>
        <taxon>Streptomycetaceae</taxon>
        <taxon>Streptomyces</taxon>
    </lineage>
</organism>
<dbReference type="GO" id="GO:0016627">
    <property type="term" value="F:oxidoreductase activity, acting on the CH-CH group of donors"/>
    <property type="evidence" value="ECO:0007669"/>
    <property type="project" value="TreeGrafter"/>
</dbReference>
<feature type="domain" description="Pyridoxamine 5'-phosphate oxidase N-terminal" evidence="2">
    <location>
        <begin position="11"/>
        <end position="137"/>
    </location>
</feature>
<dbReference type="InterPro" id="IPR052019">
    <property type="entry name" value="F420H2_bilvrd_red/Heme_oxyg"/>
</dbReference>
<accession>A0A8A1UXS7</accession>
<proteinExistence type="predicted"/>
<dbReference type="Proteomes" id="UP000011074">
    <property type="component" value="Chromosome"/>
</dbReference>